<keyword evidence="7 9" id="KW-0807">Transducer</keyword>
<evidence type="ECO:0000256" key="10">
    <source>
        <dbReference type="SAM" id="MobiDB-lite"/>
    </source>
</evidence>
<dbReference type="GO" id="GO:0030425">
    <property type="term" value="C:dendrite"/>
    <property type="evidence" value="ECO:0007669"/>
    <property type="project" value="TreeGrafter"/>
</dbReference>
<evidence type="ECO:0000256" key="7">
    <source>
        <dbReference type="ARBA" id="ARBA00023224"/>
    </source>
</evidence>
<reference evidence="13" key="1">
    <citation type="submission" date="2020-04" db="EMBL/GenBank/DDBJ databases">
        <authorList>
            <person name="Neveu A P."/>
        </authorList>
    </citation>
    <scope>NUCLEOTIDE SEQUENCE</scope>
    <source>
        <tissue evidence="13">Whole embryo</tissue>
    </source>
</reference>
<evidence type="ECO:0000256" key="11">
    <source>
        <dbReference type="SAM" id="Phobius"/>
    </source>
</evidence>
<comment type="similarity">
    <text evidence="9">Belongs to the G-protein coupled receptor 1 family.</text>
</comment>
<evidence type="ECO:0000256" key="6">
    <source>
        <dbReference type="ARBA" id="ARBA00023170"/>
    </source>
</evidence>
<dbReference type="PANTHER" id="PTHR24247">
    <property type="entry name" value="5-HYDROXYTRYPTAMINE RECEPTOR"/>
    <property type="match status" value="1"/>
</dbReference>
<feature type="region of interest" description="Disordered" evidence="10">
    <location>
        <begin position="272"/>
        <end position="320"/>
    </location>
</feature>
<dbReference type="EMBL" id="LR783932">
    <property type="protein sequence ID" value="CAB3230737.1"/>
    <property type="molecule type" value="mRNA"/>
</dbReference>
<feature type="transmembrane region" description="Helical" evidence="11">
    <location>
        <begin position="204"/>
        <end position="226"/>
    </location>
</feature>
<dbReference type="InterPro" id="IPR017452">
    <property type="entry name" value="GPCR_Rhodpsn_7TM"/>
</dbReference>
<name>A0A6F9D8L0_9ASCI</name>
<keyword evidence="6 9" id="KW-0675">Receptor</keyword>
<evidence type="ECO:0000256" key="1">
    <source>
        <dbReference type="ARBA" id="ARBA00022475"/>
    </source>
</evidence>
<dbReference type="InterPro" id="IPR000276">
    <property type="entry name" value="GPCR_Rhodpsn"/>
</dbReference>
<accession>A0A6F9D8L0</accession>
<keyword evidence="3 11" id="KW-1133">Transmembrane helix</keyword>
<dbReference type="GO" id="GO:0007197">
    <property type="term" value="P:adenylate cyclase-inhibiting G protein-coupled acetylcholine receptor signaling pathway"/>
    <property type="evidence" value="ECO:0007669"/>
    <property type="project" value="TreeGrafter"/>
</dbReference>
<evidence type="ECO:0000256" key="3">
    <source>
        <dbReference type="ARBA" id="ARBA00022989"/>
    </source>
</evidence>
<feature type="domain" description="G-protein coupled receptors family 1 profile" evidence="12">
    <location>
        <begin position="59"/>
        <end position="475"/>
    </location>
</feature>
<evidence type="ECO:0000259" key="12">
    <source>
        <dbReference type="PROSITE" id="PS50262"/>
    </source>
</evidence>
<protein>
    <submittedName>
        <fullName evidence="13">Muscarinic acetylcholine receptor M3-like</fullName>
    </submittedName>
</protein>
<feature type="transmembrane region" description="Helical" evidence="11">
    <location>
        <begin position="41"/>
        <end position="67"/>
    </location>
</feature>
<organism evidence="13">
    <name type="scientific">Phallusia mammillata</name>
    <dbReference type="NCBI Taxonomy" id="59560"/>
    <lineage>
        <taxon>Eukaryota</taxon>
        <taxon>Metazoa</taxon>
        <taxon>Chordata</taxon>
        <taxon>Tunicata</taxon>
        <taxon>Ascidiacea</taxon>
        <taxon>Phlebobranchia</taxon>
        <taxon>Ascidiidae</taxon>
        <taxon>Phallusia</taxon>
    </lineage>
</organism>
<dbReference type="PANTHER" id="PTHR24247:SF265">
    <property type="entry name" value="MUSCARINIC ACETYLCHOLINE RECEPTOR DM1"/>
    <property type="match status" value="1"/>
</dbReference>
<dbReference type="PRINTS" id="PR00243">
    <property type="entry name" value="MUSCARINICR"/>
</dbReference>
<dbReference type="Gene3D" id="1.20.1070.10">
    <property type="entry name" value="Rhodopsin 7-helix transmembrane proteins"/>
    <property type="match status" value="2"/>
</dbReference>
<keyword evidence="4 9" id="KW-0297">G-protein coupled receptor</keyword>
<dbReference type="GO" id="GO:0016907">
    <property type="term" value="F:G protein-coupled acetylcholine receptor activity"/>
    <property type="evidence" value="ECO:0007669"/>
    <property type="project" value="InterPro"/>
</dbReference>
<feature type="compositionally biased region" description="Polar residues" evidence="10">
    <location>
        <begin position="281"/>
        <end position="297"/>
    </location>
</feature>
<evidence type="ECO:0000256" key="9">
    <source>
        <dbReference type="RuleBase" id="RU000688"/>
    </source>
</evidence>
<keyword evidence="2 9" id="KW-0812">Transmembrane</keyword>
<feature type="transmembrane region" description="Helical" evidence="11">
    <location>
        <begin position="119"/>
        <end position="138"/>
    </location>
</feature>
<dbReference type="Pfam" id="PF00001">
    <property type="entry name" value="7tm_1"/>
    <property type="match status" value="1"/>
</dbReference>
<evidence type="ECO:0000256" key="8">
    <source>
        <dbReference type="ARBA" id="ARBA00034104"/>
    </source>
</evidence>
<dbReference type="SUPFAM" id="SSF81321">
    <property type="entry name" value="Family A G protein-coupled receptor-like"/>
    <property type="match status" value="1"/>
</dbReference>
<proteinExistence type="evidence at transcript level"/>
<dbReference type="PRINTS" id="PR00237">
    <property type="entry name" value="GPCRRHODOPSN"/>
</dbReference>
<keyword evidence="1" id="KW-1003">Cell membrane</keyword>
<sequence length="533" mass="60263">MDQTTSSSIIISQYGNESFHRSDCFLSSSDNNGTAVHSLEVVILMCVSAGICSFLTIAGNAVVILSFVINKNLRNFSNYLILSLAVSDFTIGAFSMNVFTTYTVNNSWTLGTVMCKAWLTVDYTASNASVMNLLVICFDRYLAITKPVKYRKWCTPRRAGFAIAGVWALSFLMWAPAIILWDVISASSQIRDKECYIPFLDNNAVITVATICIAFYFPALLMCALYRRVIYKLKKRRHGVRSLVQSTTSSMAAPESECFEPATDEHKLIRKSAAGRESLQRKSGNSERVATSRSSLKSIREASARSRRSTCNSLNGNHAQEKQVVLRRPAEWFNEANHQKTNGHQANGEKLSVTESMRGRRALSTSTDHKGTAEADVLQRSVSFSSSFRSREVSFRNAFKRGSSVSTRQSMRVVREKRVTVLLKFILMCFIILWLPYSLIVVVTAFCRSCVVPAYAWNVGYWLCYLNSTVNPFCYGLCNENFRRTFKAIMTTRWWTKDARKYLRTGRVAGKRNRSVSRDSSEIKKRITNLYRK</sequence>
<feature type="transmembrane region" description="Helical" evidence="11">
    <location>
        <begin position="159"/>
        <end position="184"/>
    </location>
</feature>
<dbReference type="GO" id="GO:0007187">
    <property type="term" value="P:G protein-coupled receptor signaling pathway, coupled to cyclic nucleotide second messenger"/>
    <property type="evidence" value="ECO:0007669"/>
    <property type="project" value="TreeGrafter"/>
</dbReference>
<evidence type="ECO:0000256" key="4">
    <source>
        <dbReference type="ARBA" id="ARBA00023040"/>
    </source>
</evidence>
<dbReference type="InterPro" id="IPR000995">
    <property type="entry name" value="Musac_Ach_rcpt"/>
</dbReference>
<evidence type="ECO:0000256" key="2">
    <source>
        <dbReference type="ARBA" id="ARBA00022692"/>
    </source>
</evidence>
<feature type="transmembrane region" description="Helical" evidence="11">
    <location>
        <begin position="421"/>
        <end position="446"/>
    </location>
</feature>
<evidence type="ECO:0000256" key="5">
    <source>
        <dbReference type="ARBA" id="ARBA00023136"/>
    </source>
</evidence>
<dbReference type="PROSITE" id="PS50262">
    <property type="entry name" value="G_PROTEIN_RECEP_F1_2"/>
    <property type="match status" value="1"/>
</dbReference>
<dbReference type="GO" id="GO:0045211">
    <property type="term" value="C:postsynaptic membrane"/>
    <property type="evidence" value="ECO:0007669"/>
    <property type="project" value="UniProtKB-SubCell"/>
</dbReference>
<comment type="subcellular location">
    <subcellularLocation>
        <location evidence="8">Postsynaptic cell membrane</location>
        <topology evidence="8">Multi-pass membrane protein</topology>
    </subcellularLocation>
</comment>
<dbReference type="SMART" id="SM01381">
    <property type="entry name" value="7TM_GPCR_Srsx"/>
    <property type="match status" value="1"/>
</dbReference>
<evidence type="ECO:0000313" key="13">
    <source>
        <dbReference type="EMBL" id="CAB3230737.1"/>
    </source>
</evidence>
<dbReference type="PROSITE" id="PS00237">
    <property type="entry name" value="G_PROTEIN_RECEP_F1_1"/>
    <property type="match status" value="1"/>
</dbReference>
<gene>
    <name evidence="13" type="primary">Chrm3</name>
</gene>
<dbReference type="AlphaFoldDB" id="A0A6F9D8L0"/>
<feature type="transmembrane region" description="Helical" evidence="11">
    <location>
        <begin position="79"/>
        <end position="99"/>
    </location>
</feature>
<dbReference type="GO" id="GO:0004993">
    <property type="term" value="F:G protein-coupled serotonin receptor activity"/>
    <property type="evidence" value="ECO:0007669"/>
    <property type="project" value="TreeGrafter"/>
</dbReference>
<keyword evidence="5 11" id="KW-0472">Membrane</keyword>